<evidence type="ECO:0000256" key="1">
    <source>
        <dbReference type="ARBA" id="ARBA00022490"/>
    </source>
</evidence>
<comment type="function">
    <text evidence="5">An accessory protein needed during the final step in the assembly of 30S ribosomal subunit, possibly for assembly of the head region. Essential for efficient processing of 16S rRNA. May be needed both before and after RbfA during the maturation of 16S rRNA. It has affinity for free ribosomal 30S subunits but not for 70S ribosomes.</text>
</comment>
<sequence length="184" mass="20609">MSGKGMKEINMKDWLTIGQVVNVHGIRGEIKVAPMTDDVQRFDALDQVWLMHPRKEEKKAYAIESVRVHKGNVLIKLAGVDNRNASEALKQFHVMIPREQGEPLGDHEIYIADLIGMNVVDCARGEIGVVADVLTTTGTVDTLDIRLAGGRKHLYVPFRRIFFPDWDLAAGVLSADIPQDYFEL</sequence>
<protein>
    <recommendedName>
        <fullName evidence="5">Ribosome maturation factor RimM</fullName>
    </recommendedName>
</protein>
<dbReference type="Proteomes" id="UP000004754">
    <property type="component" value="Unassembled WGS sequence"/>
</dbReference>
<dbReference type="PANTHER" id="PTHR33692:SF1">
    <property type="entry name" value="RIBOSOME MATURATION FACTOR RIMM"/>
    <property type="match status" value="1"/>
</dbReference>
<dbReference type="HAMAP" id="MF_00014">
    <property type="entry name" value="Ribosome_mat_RimM"/>
    <property type="match status" value="1"/>
</dbReference>
<keyword evidence="9" id="KW-1185">Reference proteome</keyword>
<dbReference type="GO" id="GO:0043022">
    <property type="term" value="F:ribosome binding"/>
    <property type="evidence" value="ECO:0007669"/>
    <property type="project" value="InterPro"/>
</dbReference>
<keyword evidence="1 5" id="KW-0963">Cytoplasm</keyword>
<feature type="domain" description="RimM N-terminal" evidence="6">
    <location>
        <begin position="16"/>
        <end position="100"/>
    </location>
</feature>
<organism evidence="8 9">
    <name type="scientific">Pseudoramibacter alactolyticus ATCC 23263</name>
    <dbReference type="NCBI Taxonomy" id="887929"/>
    <lineage>
        <taxon>Bacteria</taxon>
        <taxon>Bacillati</taxon>
        <taxon>Bacillota</taxon>
        <taxon>Clostridia</taxon>
        <taxon>Eubacteriales</taxon>
        <taxon>Eubacteriaceae</taxon>
        <taxon>Pseudoramibacter</taxon>
    </lineage>
</organism>
<dbReference type="GO" id="GO:0042274">
    <property type="term" value="P:ribosomal small subunit biogenesis"/>
    <property type="evidence" value="ECO:0007669"/>
    <property type="project" value="UniProtKB-UniRule"/>
</dbReference>
<dbReference type="Gene3D" id="2.30.30.240">
    <property type="entry name" value="PRC-barrel domain"/>
    <property type="match status" value="1"/>
</dbReference>
<comment type="domain">
    <text evidence="5">The PRC barrel domain binds ribosomal protein uS19.</text>
</comment>
<dbReference type="InterPro" id="IPR011961">
    <property type="entry name" value="RimM"/>
</dbReference>
<reference evidence="8 9" key="1">
    <citation type="submission" date="2010-12" db="EMBL/GenBank/DDBJ databases">
        <authorList>
            <person name="Muzny D."/>
            <person name="Qin X."/>
            <person name="Deng J."/>
            <person name="Jiang H."/>
            <person name="Liu Y."/>
            <person name="Qu J."/>
            <person name="Song X.-Z."/>
            <person name="Zhang L."/>
            <person name="Thornton R."/>
            <person name="Coyle M."/>
            <person name="Francisco L."/>
            <person name="Jackson L."/>
            <person name="Javaid M."/>
            <person name="Korchina V."/>
            <person name="Kovar C."/>
            <person name="Mata R."/>
            <person name="Mathew T."/>
            <person name="Ngo R."/>
            <person name="Nguyen L."/>
            <person name="Nguyen N."/>
            <person name="Okwuonu G."/>
            <person name="Ongeri F."/>
            <person name="Pham C."/>
            <person name="Simmons D."/>
            <person name="Wilczek-Boney K."/>
            <person name="Hale W."/>
            <person name="Jakkamsetti A."/>
            <person name="Pham P."/>
            <person name="Ruth R."/>
            <person name="San Lucas F."/>
            <person name="Warren J."/>
            <person name="Zhang J."/>
            <person name="Zhao Z."/>
            <person name="Zhou C."/>
            <person name="Zhu D."/>
            <person name="Lee S."/>
            <person name="Bess C."/>
            <person name="Blankenburg K."/>
            <person name="Forbes L."/>
            <person name="Fu Q."/>
            <person name="Gubbala S."/>
            <person name="Hirani K."/>
            <person name="Jayaseelan J.C."/>
            <person name="Lara F."/>
            <person name="Munidasa M."/>
            <person name="Palculict T."/>
            <person name="Patil S."/>
            <person name="Pu L.-L."/>
            <person name="Saada N."/>
            <person name="Tang L."/>
            <person name="Weissenberger G."/>
            <person name="Zhu Y."/>
            <person name="Hemphill L."/>
            <person name="Shang Y."/>
            <person name="Youmans B."/>
            <person name="Ayvaz T."/>
            <person name="Ross M."/>
            <person name="Santibanez J."/>
            <person name="Aqrawi P."/>
            <person name="Gross S."/>
            <person name="Joshi V."/>
            <person name="Fowler G."/>
            <person name="Nazareth L."/>
            <person name="Reid J."/>
            <person name="Worley K."/>
            <person name="Petrosino J."/>
            <person name="Highlander S."/>
            <person name="Gibbs R."/>
        </authorList>
    </citation>
    <scope>NUCLEOTIDE SEQUENCE [LARGE SCALE GENOMIC DNA]</scope>
    <source>
        <strain evidence="8 9">ATCC 23263</strain>
    </source>
</reference>
<dbReference type="OrthoDB" id="9810331at2"/>
<comment type="caution">
    <text evidence="8">The sequence shown here is derived from an EMBL/GenBank/DDBJ whole genome shotgun (WGS) entry which is preliminary data.</text>
</comment>
<dbReference type="eggNOG" id="COG0806">
    <property type="taxonomic scope" value="Bacteria"/>
</dbReference>
<dbReference type="GO" id="GO:0005840">
    <property type="term" value="C:ribosome"/>
    <property type="evidence" value="ECO:0007669"/>
    <property type="project" value="InterPro"/>
</dbReference>
<name>E6MEP0_9FIRM</name>
<dbReference type="GO" id="GO:0006364">
    <property type="term" value="P:rRNA processing"/>
    <property type="evidence" value="ECO:0007669"/>
    <property type="project" value="UniProtKB-UniRule"/>
</dbReference>
<dbReference type="NCBIfam" id="TIGR02273">
    <property type="entry name" value="16S_RimM"/>
    <property type="match status" value="1"/>
</dbReference>
<keyword evidence="2 5" id="KW-0690">Ribosome biogenesis</keyword>
<evidence type="ECO:0000256" key="2">
    <source>
        <dbReference type="ARBA" id="ARBA00022517"/>
    </source>
</evidence>
<evidence type="ECO:0000313" key="9">
    <source>
        <dbReference type="Proteomes" id="UP000004754"/>
    </source>
</evidence>
<evidence type="ECO:0000259" key="6">
    <source>
        <dbReference type="Pfam" id="PF01782"/>
    </source>
</evidence>
<keyword evidence="4 5" id="KW-0143">Chaperone</keyword>
<comment type="subunit">
    <text evidence="5">Binds ribosomal protein uS19.</text>
</comment>
<feature type="domain" description="Ribosome maturation factor RimM PRC barrel" evidence="7">
    <location>
        <begin position="113"/>
        <end position="180"/>
    </location>
</feature>
<gene>
    <name evidence="5 8" type="primary">rimM</name>
    <name evidence="8" type="ORF">HMP0721_0473</name>
</gene>
<dbReference type="InterPro" id="IPR002676">
    <property type="entry name" value="RimM_N"/>
</dbReference>
<dbReference type="EMBL" id="AEQN01000007">
    <property type="protein sequence ID" value="EFV02565.1"/>
    <property type="molecule type" value="Genomic_DNA"/>
</dbReference>
<dbReference type="SUPFAM" id="SSF50346">
    <property type="entry name" value="PRC-barrel domain"/>
    <property type="match status" value="1"/>
</dbReference>
<evidence type="ECO:0000259" key="7">
    <source>
        <dbReference type="Pfam" id="PF24986"/>
    </source>
</evidence>
<comment type="similarity">
    <text evidence="5">Belongs to the RimM family.</text>
</comment>
<dbReference type="Pfam" id="PF01782">
    <property type="entry name" value="RimM"/>
    <property type="match status" value="1"/>
</dbReference>
<dbReference type="SUPFAM" id="SSF50447">
    <property type="entry name" value="Translation proteins"/>
    <property type="match status" value="1"/>
</dbReference>
<evidence type="ECO:0000313" key="8">
    <source>
        <dbReference type="EMBL" id="EFV02565.1"/>
    </source>
</evidence>
<dbReference type="PANTHER" id="PTHR33692">
    <property type="entry name" value="RIBOSOME MATURATION FACTOR RIMM"/>
    <property type="match status" value="1"/>
</dbReference>
<comment type="subcellular location">
    <subcellularLocation>
        <location evidence="5">Cytoplasm</location>
    </subcellularLocation>
</comment>
<dbReference type="Gene3D" id="2.40.30.60">
    <property type="entry name" value="RimM"/>
    <property type="match status" value="1"/>
</dbReference>
<dbReference type="GO" id="GO:0005737">
    <property type="term" value="C:cytoplasm"/>
    <property type="evidence" value="ECO:0007669"/>
    <property type="project" value="UniProtKB-SubCell"/>
</dbReference>
<dbReference type="InterPro" id="IPR036976">
    <property type="entry name" value="RimM_N_sf"/>
</dbReference>
<dbReference type="InterPro" id="IPR056792">
    <property type="entry name" value="PRC_RimM"/>
</dbReference>
<dbReference type="HOGENOM" id="CLU_077636_3_2_9"/>
<evidence type="ECO:0000256" key="3">
    <source>
        <dbReference type="ARBA" id="ARBA00022552"/>
    </source>
</evidence>
<evidence type="ECO:0000256" key="5">
    <source>
        <dbReference type="HAMAP-Rule" id="MF_00014"/>
    </source>
</evidence>
<dbReference type="Pfam" id="PF24986">
    <property type="entry name" value="PRC_RimM"/>
    <property type="match status" value="1"/>
</dbReference>
<dbReference type="InterPro" id="IPR009000">
    <property type="entry name" value="Transl_B-barrel_sf"/>
</dbReference>
<dbReference type="STRING" id="887929.HMP0721_0473"/>
<keyword evidence="3 5" id="KW-0698">rRNA processing</keyword>
<accession>E6MEP0</accession>
<dbReference type="InterPro" id="IPR011033">
    <property type="entry name" value="PRC_barrel-like_sf"/>
</dbReference>
<proteinExistence type="inferred from homology"/>
<dbReference type="AlphaFoldDB" id="E6MEP0"/>
<evidence type="ECO:0000256" key="4">
    <source>
        <dbReference type="ARBA" id="ARBA00023186"/>
    </source>
</evidence>